<dbReference type="AlphaFoldDB" id="A0A172YG65"/>
<keyword evidence="4" id="KW-1185">Reference proteome</keyword>
<evidence type="ECO:0000256" key="1">
    <source>
        <dbReference type="SAM" id="SignalP"/>
    </source>
</evidence>
<feature type="chain" id="PRO_5008004676" evidence="1">
    <location>
        <begin position="22"/>
        <end position="246"/>
    </location>
</feature>
<dbReference type="GO" id="GO:0016787">
    <property type="term" value="F:hydrolase activity"/>
    <property type="evidence" value="ECO:0007669"/>
    <property type="project" value="UniProtKB-KW"/>
</dbReference>
<proteinExistence type="predicted"/>
<dbReference type="Pfam" id="PF12697">
    <property type="entry name" value="Abhydrolase_6"/>
    <property type="match status" value="1"/>
</dbReference>
<protein>
    <submittedName>
        <fullName evidence="3">Hydrolase</fullName>
    </submittedName>
</protein>
<accession>A0A172YG65</accession>
<dbReference type="PANTHER" id="PTHR37017">
    <property type="entry name" value="AB HYDROLASE-1 DOMAIN-CONTAINING PROTEIN-RELATED"/>
    <property type="match status" value="1"/>
</dbReference>
<gene>
    <name evidence="3" type="ORF">A5892_12980</name>
</gene>
<feature type="signal peptide" evidence="1">
    <location>
        <begin position="1"/>
        <end position="21"/>
    </location>
</feature>
<dbReference type="Proteomes" id="UP000077875">
    <property type="component" value="Chromosome"/>
</dbReference>
<evidence type="ECO:0000259" key="2">
    <source>
        <dbReference type="Pfam" id="PF12697"/>
    </source>
</evidence>
<dbReference type="InterPro" id="IPR000073">
    <property type="entry name" value="AB_hydrolase_1"/>
</dbReference>
<dbReference type="STRING" id="376489.A5892_12980"/>
<dbReference type="Gene3D" id="3.40.50.1820">
    <property type="entry name" value="alpha/beta hydrolase"/>
    <property type="match status" value="1"/>
</dbReference>
<keyword evidence="1" id="KW-0732">Signal</keyword>
<dbReference type="PANTHER" id="PTHR37017:SF11">
    <property type="entry name" value="ESTERASE_LIPASE_THIOESTERASE DOMAIN-CONTAINING PROTEIN"/>
    <property type="match status" value="1"/>
</dbReference>
<dbReference type="InterPro" id="IPR029058">
    <property type="entry name" value="AB_hydrolase_fold"/>
</dbReference>
<dbReference type="RefSeq" id="WP_064123167.1">
    <property type="nucleotide sequence ID" value="NZ_CP015243.1"/>
</dbReference>
<keyword evidence="3" id="KW-0378">Hydrolase</keyword>
<dbReference type="SUPFAM" id="SSF53474">
    <property type="entry name" value="alpha/beta-Hydrolases"/>
    <property type="match status" value="1"/>
</dbReference>
<sequence>MIRKLAALSLAAMTLSGPALADAKNVVLVHGATMDGSGWRDVHDLLKRQGLSVSVVQLPHTSFEDDVAATRLILAQQDGPTVLVGHSYGGAVITEAGFDERVGALVYVAAFQPDAGETLASLTERYPMTFETKLLDEQHFVPDPANYHQALAADLPEELTDFMSASSKPMTFEPFSVEFTRAAWREKPSFQIVTTQDRVLDPELLRWMYARSGGETVEIEASHMVYISRPQEVAEVILDAVAAVLD</sequence>
<name>A0A172YG65_9GAMM</name>
<evidence type="ECO:0000313" key="3">
    <source>
        <dbReference type="EMBL" id="ANF58270.1"/>
    </source>
</evidence>
<evidence type="ECO:0000313" key="4">
    <source>
        <dbReference type="Proteomes" id="UP000077875"/>
    </source>
</evidence>
<organism evidence="3 4">
    <name type="scientific">Halotalea alkalilenta</name>
    <dbReference type="NCBI Taxonomy" id="376489"/>
    <lineage>
        <taxon>Bacteria</taxon>
        <taxon>Pseudomonadati</taxon>
        <taxon>Pseudomonadota</taxon>
        <taxon>Gammaproteobacteria</taxon>
        <taxon>Oceanospirillales</taxon>
        <taxon>Halomonadaceae</taxon>
        <taxon>Halotalea</taxon>
    </lineage>
</organism>
<reference evidence="3 4" key="1">
    <citation type="submission" date="2016-04" db="EMBL/GenBank/DDBJ databases">
        <title>Complete Genome Sequence of Halotalea alkalilenta IHB B 13600.</title>
        <authorList>
            <person name="Swarnkar M.K."/>
            <person name="Sharma A."/>
            <person name="Kaushal K."/>
            <person name="Soni R."/>
            <person name="Rana S."/>
            <person name="Singh A.K."/>
            <person name="Gulati A."/>
        </authorList>
    </citation>
    <scope>NUCLEOTIDE SEQUENCE [LARGE SCALE GENOMIC DNA]</scope>
    <source>
        <strain evidence="3 4">IHB B 13600</strain>
    </source>
</reference>
<dbReference type="KEGG" id="haa:A5892_12980"/>
<dbReference type="InterPro" id="IPR052897">
    <property type="entry name" value="Sec-Metab_Biosynth_Hydrolase"/>
</dbReference>
<dbReference type="EMBL" id="CP015243">
    <property type="protein sequence ID" value="ANF58270.1"/>
    <property type="molecule type" value="Genomic_DNA"/>
</dbReference>
<feature type="domain" description="AB hydrolase-1" evidence="2">
    <location>
        <begin position="26"/>
        <end position="236"/>
    </location>
</feature>